<dbReference type="InterPro" id="IPR000172">
    <property type="entry name" value="GMC_OxRdtase_N"/>
</dbReference>
<dbReference type="Pfam" id="PF05199">
    <property type="entry name" value="GMC_oxred_C"/>
    <property type="match status" value="1"/>
</dbReference>
<protein>
    <submittedName>
        <fullName evidence="10">Alcohol oxidase</fullName>
    </submittedName>
</protein>
<evidence type="ECO:0000256" key="2">
    <source>
        <dbReference type="ARBA" id="ARBA00010790"/>
    </source>
</evidence>
<evidence type="ECO:0000313" key="11">
    <source>
        <dbReference type="Proteomes" id="UP000234254"/>
    </source>
</evidence>
<sequence length="588" mass="63494">MGENAEPARFLASRFDYIIVGGGTAGSVLAARLSEDATVKVGVLEAGKSRVGDAHVDSPWGISQMLSNPEYDWALETTPQAGTNGRVHHLSGGKMLGGSSGINFMSYCRPSAADIDHWGRGGIQGWTWGELAPYYSKAQCLEHDVSRRDDLGSIKTCLPKWDLPIEPAMIDALNTAAGTVMPSDPWYGNHLGFYKSLSTLDYGTTSEATKQRCPTRSYAASGYLAPVMHRKNLQVLDEATVCRVSLVTEPTKAPRARWVHFWYRGSCHRILATREIILCAGSLHSPHLLELSGIGDPDVLHTAGIPCQVALPDVGNNLREHPMASVTYHLQTPEDILPRGPTSHDRKQNTTACPFSLTGFLPYTALAPADKIEHTIANARSGITDTDTATTRTTTHLLARLQDPESAAVQLIGYPRGLNLGSQSPDRGSYSLLVIGSHPISHGSCHVQSGDPFAMPRIDPGILQESPDVDVLAAGVAFADQVFHSKHLVGRIAERAHPGPSIDFTDPNQAKEFVRQSAVAFNHSIGTCAMGYVVDDRLQVKGVAGLRVVDASVIPLHIDGNPVSTVYALAERASDLIREESRRRLSTL</sequence>
<dbReference type="GO" id="GO:0050660">
    <property type="term" value="F:flavin adenine dinucleotide binding"/>
    <property type="evidence" value="ECO:0007669"/>
    <property type="project" value="InterPro"/>
</dbReference>
<comment type="caution">
    <text evidence="10">The sequence shown here is derived from an EMBL/GenBank/DDBJ whole genome shotgun (WGS) entry which is preliminary data.</text>
</comment>
<evidence type="ECO:0000256" key="5">
    <source>
        <dbReference type="ARBA" id="ARBA00023002"/>
    </source>
</evidence>
<dbReference type="SUPFAM" id="SSF54373">
    <property type="entry name" value="FAD-linked reductases, C-terminal domain"/>
    <property type="match status" value="1"/>
</dbReference>
<organism evidence="10 11">
    <name type="scientific">Aspergillus campestris (strain IBT 28561)</name>
    <dbReference type="NCBI Taxonomy" id="1392248"/>
    <lineage>
        <taxon>Eukaryota</taxon>
        <taxon>Fungi</taxon>
        <taxon>Dikarya</taxon>
        <taxon>Ascomycota</taxon>
        <taxon>Pezizomycotina</taxon>
        <taxon>Eurotiomycetes</taxon>
        <taxon>Eurotiomycetidae</taxon>
        <taxon>Eurotiales</taxon>
        <taxon>Aspergillaceae</taxon>
        <taxon>Aspergillus</taxon>
        <taxon>Aspergillus subgen. Circumdati</taxon>
    </lineage>
</organism>
<evidence type="ECO:0000259" key="9">
    <source>
        <dbReference type="PROSITE" id="PS00624"/>
    </source>
</evidence>
<feature type="domain" description="Glucose-methanol-choline oxidoreductase N-terminal" evidence="8">
    <location>
        <begin position="93"/>
        <end position="116"/>
    </location>
</feature>
<accession>A0A2I1D561</accession>
<dbReference type="Pfam" id="PF00732">
    <property type="entry name" value="GMC_oxred_N"/>
    <property type="match status" value="1"/>
</dbReference>
<dbReference type="Gene3D" id="3.30.560.10">
    <property type="entry name" value="Glucose Oxidase, domain 3"/>
    <property type="match status" value="1"/>
</dbReference>
<reference evidence="10" key="1">
    <citation type="submission" date="2016-12" db="EMBL/GenBank/DDBJ databases">
        <title>The genomes of Aspergillus section Nigri reveals drivers in fungal speciation.</title>
        <authorList>
            <consortium name="DOE Joint Genome Institute"/>
            <person name="Vesth T.C."/>
            <person name="Nybo J."/>
            <person name="Theobald S."/>
            <person name="Brandl J."/>
            <person name="Frisvad J.C."/>
            <person name="Nielsen K.F."/>
            <person name="Lyhne E.K."/>
            <person name="Kogle M.E."/>
            <person name="Kuo A."/>
            <person name="Riley R."/>
            <person name="Clum A."/>
            <person name="Nolan M."/>
            <person name="Lipzen A."/>
            <person name="Salamov A."/>
            <person name="Henrissat B."/>
            <person name="Wiebenga A."/>
            <person name="De vries R.P."/>
            <person name="Grigoriev I.V."/>
            <person name="Mortensen U.H."/>
            <person name="Andersen M.R."/>
            <person name="Baker S.E."/>
        </authorList>
    </citation>
    <scope>NUCLEOTIDE SEQUENCE</scope>
    <source>
        <strain evidence="10">IBT 28561</strain>
    </source>
</reference>
<keyword evidence="4 6" id="KW-0274">FAD</keyword>
<name>A0A2I1D561_ASPC2</name>
<keyword evidence="3 7" id="KW-0285">Flavoprotein</keyword>
<evidence type="ECO:0000256" key="7">
    <source>
        <dbReference type="RuleBase" id="RU003968"/>
    </source>
</evidence>
<evidence type="ECO:0000313" key="10">
    <source>
        <dbReference type="EMBL" id="PKY04998.1"/>
    </source>
</evidence>
<comment type="cofactor">
    <cofactor evidence="1 6">
        <name>FAD</name>
        <dbReference type="ChEBI" id="CHEBI:57692"/>
    </cofactor>
</comment>
<dbReference type="GO" id="GO:0016614">
    <property type="term" value="F:oxidoreductase activity, acting on CH-OH group of donors"/>
    <property type="evidence" value="ECO:0007669"/>
    <property type="project" value="InterPro"/>
</dbReference>
<keyword evidence="5" id="KW-0560">Oxidoreductase</keyword>
<dbReference type="PROSITE" id="PS00623">
    <property type="entry name" value="GMC_OXRED_1"/>
    <property type="match status" value="1"/>
</dbReference>
<dbReference type="PANTHER" id="PTHR11552:SF201">
    <property type="entry name" value="GLUCOSE-METHANOL-CHOLINE OXIDOREDUCTASE N-TERMINAL DOMAIN-CONTAINING PROTEIN"/>
    <property type="match status" value="1"/>
</dbReference>
<proteinExistence type="inferred from homology"/>
<dbReference type="VEuPathDB" id="FungiDB:P168DRAFT_342448"/>
<feature type="binding site" evidence="6">
    <location>
        <position position="241"/>
    </location>
    <ligand>
        <name>FAD</name>
        <dbReference type="ChEBI" id="CHEBI:57692"/>
    </ligand>
</feature>
<comment type="similarity">
    <text evidence="2 7">Belongs to the GMC oxidoreductase family.</text>
</comment>
<dbReference type="PANTHER" id="PTHR11552">
    <property type="entry name" value="GLUCOSE-METHANOL-CHOLINE GMC OXIDOREDUCTASE"/>
    <property type="match status" value="1"/>
</dbReference>
<evidence type="ECO:0000256" key="6">
    <source>
        <dbReference type="PIRSR" id="PIRSR000137-2"/>
    </source>
</evidence>
<dbReference type="Proteomes" id="UP000234254">
    <property type="component" value="Unassembled WGS sequence"/>
</dbReference>
<evidence type="ECO:0000256" key="4">
    <source>
        <dbReference type="ARBA" id="ARBA00022827"/>
    </source>
</evidence>
<evidence type="ECO:0000256" key="3">
    <source>
        <dbReference type="ARBA" id="ARBA00022630"/>
    </source>
</evidence>
<dbReference type="Gene3D" id="3.50.50.60">
    <property type="entry name" value="FAD/NAD(P)-binding domain"/>
    <property type="match status" value="1"/>
</dbReference>
<dbReference type="InterPro" id="IPR007867">
    <property type="entry name" value="GMC_OxRtase_C"/>
</dbReference>
<dbReference type="OrthoDB" id="269227at2759"/>
<dbReference type="InterPro" id="IPR012132">
    <property type="entry name" value="GMC_OxRdtase"/>
</dbReference>
<dbReference type="GeneID" id="36549343"/>
<dbReference type="PROSITE" id="PS00624">
    <property type="entry name" value="GMC_OXRED_2"/>
    <property type="match status" value="1"/>
</dbReference>
<dbReference type="AlphaFoldDB" id="A0A2I1D561"/>
<evidence type="ECO:0000259" key="8">
    <source>
        <dbReference type="PROSITE" id="PS00623"/>
    </source>
</evidence>
<evidence type="ECO:0000256" key="1">
    <source>
        <dbReference type="ARBA" id="ARBA00001974"/>
    </source>
</evidence>
<dbReference type="RefSeq" id="XP_024693592.1">
    <property type="nucleotide sequence ID" value="XM_024841814.1"/>
</dbReference>
<keyword evidence="11" id="KW-1185">Reference proteome</keyword>
<feature type="domain" description="Glucose-methanol-choline oxidoreductase N-terminal" evidence="9">
    <location>
        <begin position="281"/>
        <end position="295"/>
    </location>
</feature>
<dbReference type="PIRSF" id="PIRSF000137">
    <property type="entry name" value="Alcohol_oxidase"/>
    <property type="match status" value="1"/>
</dbReference>
<dbReference type="SUPFAM" id="SSF51905">
    <property type="entry name" value="FAD/NAD(P)-binding domain"/>
    <property type="match status" value="1"/>
</dbReference>
<gene>
    <name evidence="10" type="ORF">P168DRAFT_342448</name>
</gene>
<dbReference type="InterPro" id="IPR036188">
    <property type="entry name" value="FAD/NAD-bd_sf"/>
</dbReference>
<dbReference type="EMBL" id="MSFM01000005">
    <property type="protein sequence ID" value="PKY04998.1"/>
    <property type="molecule type" value="Genomic_DNA"/>
</dbReference>